<dbReference type="Pfam" id="PF13412">
    <property type="entry name" value="HTH_24"/>
    <property type="match status" value="1"/>
</dbReference>
<dbReference type="EMBL" id="CP013011">
    <property type="protein sequence ID" value="ALL01361.1"/>
    <property type="molecule type" value="Genomic_DNA"/>
</dbReference>
<dbReference type="Proteomes" id="UP000058613">
    <property type="component" value="Chromosome"/>
</dbReference>
<dbReference type="RefSeq" id="WP_055409280.1">
    <property type="nucleotide sequence ID" value="NZ_CP013011.1"/>
</dbReference>
<dbReference type="Gene3D" id="1.10.10.10">
    <property type="entry name" value="Winged helix-like DNA-binding domain superfamily/Winged helix DNA-binding domain"/>
    <property type="match status" value="1"/>
</dbReference>
<proteinExistence type="predicted"/>
<keyword evidence="1" id="KW-0175">Coiled coil</keyword>
<accession>A0A0N7JD69</accession>
<dbReference type="InterPro" id="IPR036388">
    <property type="entry name" value="WH-like_DNA-bd_sf"/>
</dbReference>
<dbReference type="GeneID" id="26099657"/>
<name>A0A0N7JD69_9CREN</name>
<feature type="coiled-coil region" evidence="1">
    <location>
        <begin position="85"/>
        <end position="112"/>
    </location>
</feature>
<organism evidence="2 3">
    <name type="scientific">Pyrodictium delaneyi</name>
    <dbReference type="NCBI Taxonomy" id="1273541"/>
    <lineage>
        <taxon>Archaea</taxon>
        <taxon>Thermoproteota</taxon>
        <taxon>Thermoprotei</taxon>
        <taxon>Desulfurococcales</taxon>
        <taxon>Pyrodictiaceae</taxon>
        <taxon>Pyrodictium</taxon>
    </lineage>
</organism>
<evidence type="ECO:0000313" key="2">
    <source>
        <dbReference type="EMBL" id="ALL01361.1"/>
    </source>
</evidence>
<sequence length="129" mass="14418">MARLGDVEERVLSYLRDHPGSSPREIADALGESLQRVRIALQRLRDAGLAARGEEGRYYAVAPAVQGLPRRELRRPGSYGLRGDLDAVVERLTLLEERVEKLERLVEELLARCPPGARSDAEGRRKPAH</sequence>
<evidence type="ECO:0000256" key="1">
    <source>
        <dbReference type="SAM" id="Coils"/>
    </source>
</evidence>
<evidence type="ECO:0000313" key="3">
    <source>
        <dbReference type="Proteomes" id="UP000058613"/>
    </source>
</evidence>
<protein>
    <submittedName>
        <fullName evidence="2">Uncharacterized protein</fullName>
    </submittedName>
</protein>
<dbReference type="AlphaFoldDB" id="A0A0N7JD69"/>
<dbReference type="KEGG" id="pdl:Pyrde_1315"/>
<gene>
    <name evidence="2" type="ORF">Pyrde_1315</name>
</gene>
<dbReference type="InterPro" id="IPR036390">
    <property type="entry name" value="WH_DNA-bd_sf"/>
</dbReference>
<dbReference type="SUPFAM" id="SSF46785">
    <property type="entry name" value="Winged helix' DNA-binding domain"/>
    <property type="match status" value="1"/>
</dbReference>
<reference evidence="2 3" key="1">
    <citation type="submission" date="2015-10" db="EMBL/GenBank/DDBJ databases">
        <title>Complete genome sequence of hyperthermophilic archaeon Pyrodictium delaneyi Su06.</title>
        <authorList>
            <person name="Jung J.-H."/>
            <person name="Lin J."/>
            <person name="Holden J.F."/>
            <person name="Park C.-S."/>
        </authorList>
    </citation>
    <scope>NUCLEOTIDE SEQUENCE [LARGE SCALE GENOMIC DNA]</scope>
    <source>
        <strain evidence="2 3">Su06</strain>
    </source>
</reference>
<dbReference type="OrthoDB" id="259485at2157"/>